<protein>
    <submittedName>
        <fullName evidence="3">Predicted protein</fullName>
    </submittedName>
</protein>
<feature type="chain" id="PRO_5002910624" evidence="2">
    <location>
        <begin position="48"/>
        <end position="522"/>
    </location>
</feature>
<feature type="signal peptide" evidence="2">
    <location>
        <begin position="1"/>
        <end position="47"/>
    </location>
</feature>
<feature type="region of interest" description="Disordered" evidence="1">
    <location>
        <begin position="57"/>
        <end position="209"/>
    </location>
</feature>
<evidence type="ECO:0000313" key="4">
    <source>
        <dbReference type="Proteomes" id="UP000001876"/>
    </source>
</evidence>
<dbReference type="RefSeq" id="XP_003058559.1">
    <property type="nucleotide sequence ID" value="XM_003058513.1"/>
</dbReference>
<feature type="compositionally biased region" description="Basic and acidic residues" evidence="1">
    <location>
        <begin position="232"/>
        <end position="255"/>
    </location>
</feature>
<keyword evidence="2" id="KW-0732">Signal</keyword>
<name>C1MRS4_MICPC</name>
<accession>C1MRS4</accession>
<feature type="compositionally biased region" description="Acidic residues" evidence="1">
    <location>
        <begin position="135"/>
        <end position="147"/>
    </location>
</feature>
<feature type="compositionally biased region" description="Basic and acidic residues" evidence="1">
    <location>
        <begin position="57"/>
        <end position="74"/>
    </location>
</feature>
<proteinExistence type="predicted"/>
<feature type="compositionally biased region" description="Basic and acidic residues" evidence="1">
    <location>
        <begin position="119"/>
        <end position="129"/>
    </location>
</feature>
<sequence>MARGGVSARRARRPPSYGRGRAWGTLVATLFALALLSCAIAPAACDADDGVRERDAAQLPHLDVRGHDDERWPEPEPEPPIAPEPQPEPRSRSVPATDEAPARDDAPGSAPDEISARGADLESDRDHRARAPPPETEETGDDVLGDPDDLKRSNDLRAHQEADRETHRDATAEDATEEDRAAPEEEEDARGRDEVEARANAFYGDDERWDELDALEREFDLATGDLGDLGDLDTRDEIGDVHGATRDGGDAATREDAEDAKDDAAFEFERAEPETAEERAARLNASAAAREAYEYKLVEMEDMLYAVDDERRDVVRAFKDLFAFVANAPTAEEARRVARKSADAANAKQSMTAKKKLQDAERNILRAFGVDVGDGDDAAGVHSENVLLNGEDAIVVEKIPGTGAVHVKFNFQMADGERGRGAAQAAQAIMQALGVETSSTGVDAAAAAAEGADPAAAVDGVVVVDAAGDVTATTTSATTATATADADADADADAGASDEAARQAAAVEDAAEKVREVIKSTL</sequence>
<feature type="compositionally biased region" description="Basic and acidic residues" evidence="1">
    <location>
        <begin position="148"/>
        <end position="171"/>
    </location>
</feature>
<feature type="non-terminal residue" evidence="3">
    <location>
        <position position="522"/>
    </location>
</feature>
<reference evidence="3 4" key="1">
    <citation type="journal article" date="2009" name="Science">
        <title>Green evolution and dynamic adaptations revealed by genomes of the marine picoeukaryotes Micromonas.</title>
        <authorList>
            <person name="Worden A.Z."/>
            <person name="Lee J.H."/>
            <person name="Mock T."/>
            <person name="Rouze P."/>
            <person name="Simmons M.P."/>
            <person name="Aerts A.L."/>
            <person name="Allen A.E."/>
            <person name="Cuvelier M.L."/>
            <person name="Derelle E."/>
            <person name="Everett M.V."/>
            <person name="Foulon E."/>
            <person name="Grimwood J."/>
            <person name="Gundlach H."/>
            <person name="Henrissat B."/>
            <person name="Napoli C."/>
            <person name="McDonald S.M."/>
            <person name="Parker M.S."/>
            <person name="Rombauts S."/>
            <person name="Salamov A."/>
            <person name="Von Dassow P."/>
            <person name="Badger J.H."/>
            <person name="Coutinho P.M."/>
            <person name="Demir E."/>
            <person name="Dubchak I."/>
            <person name="Gentemann C."/>
            <person name="Eikrem W."/>
            <person name="Gready J.E."/>
            <person name="John U."/>
            <person name="Lanier W."/>
            <person name="Lindquist E.A."/>
            <person name="Lucas S."/>
            <person name="Mayer K.F."/>
            <person name="Moreau H."/>
            <person name="Not F."/>
            <person name="Otillar R."/>
            <person name="Panaud O."/>
            <person name="Pangilinan J."/>
            <person name="Paulsen I."/>
            <person name="Piegu B."/>
            <person name="Poliakov A."/>
            <person name="Robbens S."/>
            <person name="Schmutz J."/>
            <person name="Toulza E."/>
            <person name="Wyss T."/>
            <person name="Zelensky A."/>
            <person name="Zhou K."/>
            <person name="Armbrust E.V."/>
            <person name="Bhattacharya D."/>
            <person name="Goodenough U.W."/>
            <person name="Van de Peer Y."/>
            <person name="Grigoriev I.V."/>
        </authorList>
    </citation>
    <scope>NUCLEOTIDE SEQUENCE [LARGE SCALE GENOMIC DNA]</scope>
    <source>
        <strain evidence="3 4">CCMP1545</strain>
    </source>
</reference>
<evidence type="ECO:0000313" key="3">
    <source>
        <dbReference type="EMBL" id="EEH57014.1"/>
    </source>
</evidence>
<dbReference type="EMBL" id="GG663739">
    <property type="protein sequence ID" value="EEH57014.1"/>
    <property type="molecule type" value="Genomic_DNA"/>
</dbReference>
<feature type="region of interest" description="Disordered" evidence="1">
    <location>
        <begin position="224"/>
        <end position="261"/>
    </location>
</feature>
<dbReference type="KEGG" id="mpp:MICPUCDRAFT_68274"/>
<feature type="compositionally biased region" description="Basic and acidic residues" evidence="1">
    <location>
        <begin position="178"/>
        <end position="197"/>
    </location>
</feature>
<organism evidence="4">
    <name type="scientific">Micromonas pusilla (strain CCMP1545)</name>
    <name type="common">Picoplanktonic green alga</name>
    <dbReference type="NCBI Taxonomy" id="564608"/>
    <lineage>
        <taxon>Eukaryota</taxon>
        <taxon>Viridiplantae</taxon>
        <taxon>Chlorophyta</taxon>
        <taxon>Mamiellophyceae</taxon>
        <taxon>Mamiellales</taxon>
        <taxon>Mamiellaceae</taxon>
        <taxon>Micromonas</taxon>
    </lineage>
</organism>
<evidence type="ECO:0000256" key="2">
    <source>
        <dbReference type="SAM" id="SignalP"/>
    </source>
</evidence>
<evidence type="ECO:0000256" key="1">
    <source>
        <dbReference type="SAM" id="MobiDB-lite"/>
    </source>
</evidence>
<dbReference type="AlphaFoldDB" id="C1MRS4"/>
<dbReference type="Proteomes" id="UP000001876">
    <property type="component" value="Unassembled WGS sequence"/>
</dbReference>
<gene>
    <name evidence="3" type="ORF">MICPUCDRAFT_68274</name>
</gene>
<dbReference type="GeneID" id="9683998"/>
<keyword evidence="4" id="KW-1185">Reference proteome</keyword>
<feature type="compositionally biased region" description="Pro residues" evidence="1">
    <location>
        <begin position="78"/>
        <end position="88"/>
    </location>
</feature>